<proteinExistence type="inferred from homology"/>
<dbReference type="InterPro" id="IPR050857">
    <property type="entry name" value="D-2-hydroxyacid_DH"/>
</dbReference>
<evidence type="ECO:0000259" key="5">
    <source>
        <dbReference type="Pfam" id="PF00389"/>
    </source>
</evidence>
<dbReference type="EMBL" id="JAMQPR010000001">
    <property type="protein sequence ID" value="MCW7503735.1"/>
    <property type="molecule type" value="Genomic_DNA"/>
</dbReference>
<keyword evidence="2 4" id="KW-0560">Oxidoreductase</keyword>
<evidence type="ECO:0000256" key="2">
    <source>
        <dbReference type="ARBA" id="ARBA00023002"/>
    </source>
</evidence>
<dbReference type="PANTHER" id="PTHR42789:SF1">
    <property type="entry name" value="D-ISOMER SPECIFIC 2-HYDROXYACID DEHYDROGENASE FAMILY PROTEIN (AFU_ORTHOLOGUE AFUA_6G10090)"/>
    <property type="match status" value="1"/>
</dbReference>
<dbReference type="PROSITE" id="PS00670">
    <property type="entry name" value="D_2_HYDROXYACID_DH_2"/>
    <property type="match status" value="1"/>
</dbReference>
<dbReference type="InterPro" id="IPR006139">
    <property type="entry name" value="D-isomer_2_OHA_DH_cat_dom"/>
</dbReference>
<dbReference type="Pfam" id="PF00389">
    <property type="entry name" value="2-Hacid_dh"/>
    <property type="match status" value="1"/>
</dbReference>
<protein>
    <submittedName>
        <fullName evidence="7">Phosphoglycerate dehydrogenase</fullName>
    </submittedName>
</protein>
<dbReference type="CDD" id="cd12172">
    <property type="entry name" value="PGDH_like_2"/>
    <property type="match status" value="1"/>
</dbReference>
<dbReference type="SUPFAM" id="SSF52283">
    <property type="entry name" value="Formate/glycerate dehydrogenase catalytic domain-like"/>
    <property type="match status" value="1"/>
</dbReference>
<dbReference type="Gene3D" id="3.40.50.720">
    <property type="entry name" value="NAD(P)-binding Rossmann-like Domain"/>
    <property type="match status" value="2"/>
</dbReference>
<dbReference type="InterPro" id="IPR029753">
    <property type="entry name" value="D-isomer_DH_CS"/>
</dbReference>
<dbReference type="PANTHER" id="PTHR42789">
    <property type="entry name" value="D-ISOMER SPECIFIC 2-HYDROXYACID DEHYDROGENASE FAMILY PROTEIN (AFU_ORTHOLOGUE AFUA_6G10090)"/>
    <property type="match status" value="1"/>
</dbReference>
<dbReference type="RefSeq" id="WP_265357660.1">
    <property type="nucleotide sequence ID" value="NZ_JAMQPR010000001.1"/>
</dbReference>
<feature type="domain" description="D-isomer specific 2-hydroxyacid dehydrogenase NAD-binding" evidence="6">
    <location>
        <begin position="111"/>
        <end position="289"/>
    </location>
</feature>
<keyword evidence="3" id="KW-0520">NAD</keyword>
<evidence type="ECO:0000256" key="4">
    <source>
        <dbReference type="RuleBase" id="RU003719"/>
    </source>
</evidence>
<dbReference type="Proteomes" id="UP001208794">
    <property type="component" value="Unassembled WGS sequence"/>
</dbReference>
<sequence length="331" mass="37042">MKRIFVSTYPFGQYNEEPISILKKEGWDVVLNPTKRKLTSEEVAEYAKDVDAIIAGTEDLTPLIQKNPGLKIISRVGIGLDSVPLQLCRDKNITVAYTPDAVTMAVVELTIGLMVSLTRKVHLANFELRKGGWSRFTGKRLGESVIGLIGLGRVGSNVLRILKEFRPKEILVNDLKDKTKEIQEIIQNTGLKVRQVGKEEIYKHADIISLHVPLTNLTRNMIGKTELGFMNESTFVINTARGGIVNESDLYHAVKAEQIAGAAIDVFEKEPYKGNLIELENIILTEHMGSCSFDCRYLMEFGAASEVVRFFKGEPLLNPVPDEELENQRKI</sequence>
<name>A0ABT3M5S7_9LEPT</name>
<comment type="similarity">
    <text evidence="1 4">Belongs to the D-isomer specific 2-hydroxyacid dehydrogenase family.</text>
</comment>
<accession>A0ABT3M5S7</accession>
<reference evidence="7 8" key="1">
    <citation type="submission" date="2022-06" db="EMBL/GenBank/DDBJ databases">
        <title>Leptospira isolates from biofilms formed at urban environments.</title>
        <authorList>
            <person name="Ribeiro P.S."/>
            <person name="Sousa T."/>
            <person name="Carvalho N."/>
            <person name="Aburjaile F."/>
            <person name="Neves F."/>
            <person name="Oliveira D."/>
            <person name="Blanco L."/>
            <person name="Lima J."/>
            <person name="Costa F."/>
            <person name="Brenig B."/>
            <person name="Soares S."/>
            <person name="Ramos R."/>
            <person name="Goes-Neto A."/>
            <person name="Matiuzzi M."/>
            <person name="Azevedo V."/>
            <person name="Ristow P."/>
        </authorList>
    </citation>
    <scope>NUCLEOTIDE SEQUENCE [LARGE SCALE GENOMIC DNA]</scope>
    <source>
        <strain evidence="7 8">VSF14</strain>
    </source>
</reference>
<keyword evidence="8" id="KW-1185">Reference proteome</keyword>
<comment type="caution">
    <text evidence="7">The sequence shown here is derived from an EMBL/GenBank/DDBJ whole genome shotgun (WGS) entry which is preliminary data.</text>
</comment>
<dbReference type="InterPro" id="IPR006140">
    <property type="entry name" value="D-isomer_DH_NAD-bd"/>
</dbReference>
<gene>
    <name evidence="7" type="ORF">ND855_06320</name>
</gene>
<evidence type="ECO:0000256" key="1">
    <source>
        <dbReference type="ARBA" id="ARBA00005854"/>
    </source>
</evidence>
<organism evidence="7 8">
    <name type="scientific">Leptospira paudalimensis</name>
    <dbReference type="NCBI Taxonomy" id="2950024"/>
    <lineage>
        <taxon>Bacteria</taxon>
        <taxon>Pseudomonadati</taxon>
        <taxon>Spirochaetota</taxon>
        <taxon>Spirochaetia</taxon>
        <taxon>Leptospirales</taxon>
        <taxon>Leptospiraceae</taxon>
        <taxon>Leptospira</taxon>
    </lineage>
</organism>
<dbReference type="SUPFAM" id="SSF51735">
    <property type="entry name" value="NAD(P)-binding Rossmann-fold domains"/>
    <property type="match status" value="1"/>
</dbReference>
<dbReference type="InterPro" id="IPR036291">
    <property type="entry name" value="NAD(P)-bd_dom_sf"/>
</dbReference>
<evidence type="ECO:0000256" key="3">
    <source>
        <dbReference type="ARBA" id="ARBA00023027"/>
    </source>
</evidence>
<feature type="domain" description="D-isomer specific 2-hydroxyacid dehydrogenase catalytic" evidence="5">
    <location>
        <begin position="15"/>
        <end position="320"/>
    </location>
</feature>
<dbReference type="PROSITE" id="PS00671">
    <property type="entry name" value="D_2_HYDROXYACID_DH_3"/>
    <property type="match status" value="1"/>
</dbReference>
<evidence type="ECO:0000313" key="8">
    <source>
        <dbReference type="Proteomes" id="UP001208794"/>
    </source>
</evidence>
<evidence type="ECO:0000313" key="7">
    <source>
        <dbReference type="EMBL" id="MCW7503735.1"/>
    </source>
</evidence>
<evidence type="ECO:0000259" key="6">
    <source>
        <dbReference type="Pfam" id="PF02826"/>
    </source>
</evidence>
<dbReference type="Pfam" id="PF02826">
    <property type="entry name" value="2-Hacid_dh_C"/>
    <property type="match status" value="1"/>
</dbReference>